<name>A0AAD4H8J7_9FUNG</name>
<evidence type="ECO:0000256" key="2">
    <source>
        <dbReference type="SAM" id="SignalP"/>
    </source>
</evidence>
<dbReference type="AlphaFoldDB" id="A0AAD4H8J7"/>
<feature type="signal peptide" evidence="2">
    <location>
        <begin position="1"/>
        <end position="28"/>
    </location>
</feature>
<reference evidence="3" key="1">
    <citation type="journal article" date="2020" name="Fungal Divers.">
        <title>Resolving the Mortierellaceae phylogeny through synthesis of multi-gene phylogenetics and phylogenomics.</title>
        <authorList>
            <person name="Vandepol N."/>
            <person name="Liber J."/>
            <person name="Desiro A."/>
            <person name="Na H."/>
            <person name="Kennedy M."/>
            <person name="Barry K."/>
            <person name="Grigoriev I.V."/>
            <person name="Miller A.N."/>
            <person name="O'Donnell K."/>
            <person name="Stajich J.E."/>
            <person name="Bonito G."/>
        </authorList>
    </citation>
    <scope>NUCLEOTIDE SEQUENCE</scope>
    <source>
        <strain evidence="3">NRRL 28262</strain>
    </source>
</reference>
<feature type="compositionally biased region" description="Acidic residues" evidence="1">
    <location>
        <begin position="149"/>
        <end position="174"/>
    </location>
</feature>
<evidence type="ECO:0000313" key="4">
    <source>
        <dbReference type="Proteomes" id="UP001194580"/>
    </source>
</evidence>
<feature type="region of interest" description="Disordered" evidence="1">
    <location>
        <begin position="148"/>
        <end position="174"/>
    </location>
</feature>
<protein>
    <submittedName>
        <fullName evidence="3">Uncharacterized protein</fullName>
    </submittedName>
</protein>
<proteinExistence type="predicted"/>
<feature type="compositionally biased region" description="Low complexity" evidence="1">
    <location>
        <begin position="32"/>
        <end position="46"/>
    </location>
</feature>
<keyword evidence="2" id="KW-0732">Signal</keyword>
<keyword evidence="4" id="KW-1185">Reference proteome</keyword>
<feature type="chain" id="PRO_5042015308" evidence="2">
    <location>
        <begin position="29"/>
        <end position="287"/>
    </location>
</feature>
<organism evidence="3 4">
    <name type="scientific">Linnemannia exigua</name>
    <dbReference type="NCBI Taxonomy" id="604196"/>
    <lineage>
        <taxon>Eukaryota</taxon>
        <taxon>Fungi</taxon>
        <taxon>Fungi incertae sedis</taxon>
        <taxon>Mucoromycota</taxon>
        <taxon>Mortierellomycotina</taxon>
        <taxon>Mortierellomycetes</taxon>
        <taxon>Mortierellales</taxon>
        <taxon>Mortierellaceae</taxon>
        <taxon>Linnemannia</taxon>
    </lineage>
</organism>
<dbReference type="Proteomes" id="UP001194580">
    <property type="component" value="Unassembled WGS sequence"/>
</dbReference>
<evidence type="ECO:0000256" key="1">
    <source>
        <dbReference type="SAM" id="MobiDB-lite"/>
    </source>
</evidence>
<feature type="compositionally biased region" description="Basic residues" evidence="1">
    <location>
        <begin position="74"/>
        <end position="88"/>
    </location>
</feature>
<gene>
    <name evidence="3" type="ORF">BGZ95_005747</name>
</gene>
<accession>A0AAD4H8J7</accession>
<evidence type="ECO:0000313" key="3">
    <source>
        <dbReference type="EMBL" id="KAG0277545.1"/>
    </source>
</evidence>
<sequence>MRRPSLALFATAVGASILLSSTNNSANAAPISRSPSSQSHNQQQQQEAVVVGRTQIKSRSRYPAPTSATASTSSHKHHHNKKHSKKHVASSASSSSSSQRPHTRSFPHTEVYKFLIPEETPSSAWYPNQRRSTNTLASNLRLQGHAVLDDEDDDAGNELLDTELDSGLERPDDDDTIEGEILEEEDADDFDPEQADDDDEGVEGHLLQHTLRAANTAANARAAAAAARNSESLDWMKENGIQDRDLLEDEGFEDGEEVGEEEVVKVIFSRFGGRAAAAEMAASAGEP</sequence>
<dbReference type="EMBL" id="JAAAIL010000266">
    <property type="protein sequence ID" value="KAG0277545.1"/>
    <property type="molecule type" value="Genomic_DNA"/>
</dbReference>
<feature type="compositionally biased region" description="Low complexity" evidence="1">
    <location>
        <begin position="89"/>
        <end position="98"/>
    </location>
</feature>
<feature type="region of interest" description="Disordered" evidence="1">
    <location>
        <begin position="182"/>
        <end position="201"/>
    </location>
</feature>
<feature type="region of interest" description="Disordered" evidence="1">
    <location>
        <begin position="24"/>
        <end position="107"/>
    </location>
</feature>
<comment type="caution">
    <text evidence="3">The sequence shown here is derived from an EMBL/GenBank/DDBJ whole genome shotgun (WGS) entry which is preliminary data.</text>
</comment>